<evidence type="ECO:0000313" key="3">
    <source>
        <dbReference type="Proteomes" id="UP001219525"/>
    </source>
</evidence>
<gene>
    <name evidence="2" type="ORF">GGX14DRAFT_651167</name>
</gene>
<feature type="signal peptide" evidence="1">
    <location>
        <begin position="1"/>
        <end position="25"/>
    </location>
</feature>
<evidence type="ECO:0000313" key="2">
    <source>
        <dbReference type="EMBL" id="KAJ7224610.1"/>
    </source>
</evidence>
<proteinExistence type="predicted"/>
<dbReference type="EMBL" id="JARJCW010000005">
    <property type="protein sequence ID" value="KAJ7224610.1"/>
    <property type="molecule type" value="Genomic_DNA"/>
</dbReference>
<sequence length="275" mass="29040">MPSFSSLITVCFISVSAFCSLSVQAAPGHAGELSARQVAVANPFVMGPFAAGSTALITSEAHAAFTQRVVTTGPPAVCTLQGTVIPPQPNAPSRLFQFSSNGPGGTFTNTPRVTSSTHMAGNLISIAAMSEDSTDNDNNDSEVSITIVLVPTRVAPAQSIDSTSEHFFVESGMLFNPTNSITLSVGPFAGNSTLSDFKATTEDWNTVTGEIIDVQQDGPFSNVLLMRFLFSDSTDVELKDSTLLLNGVMRYTGARPTGTPTRVNWYSKVVTEQSD</sequence>
<organism evidence="2 3">
    <name type="scientific">Mycena pura</name>
    <dbReference type="NCBI Taxonomy" id="153505"/>
    <lineage>
        <taxon>Eukaryota</taxon>
        <taxon>Fungi</taxon>
        <taxon>Dikarya</taxon>
        <taxon>Basidiomycota</taxon>
        <taxon>Agaricomycotina</taxon>
        <taxon>Agaricomycetes</taxon>
        <taxon>Agaricomycetidae</taxon>
        <taxon>Agaricales</taxon>
        <taxon>Marasmiineae</taxon>
        <taxon>Mycenaceae</taxon>
        <taxon>Mycena</taxon>
    </lineage>
</organism>
<keyword evidence="3" id="KW-1185">Reference proteome</keyword>
<name>A0AAD6YNJ7_9AGAR</name>
<protein>
    <submittedName>
        <fullName evidence="2">Uncharacterized protein</fullName>
    </submittedName>
</protein>
<reference evidence="2" key="1">
    <citation type="submission" date="2023-03" db="EMBL/GenBank/DDBJ databases">
        <title>Massive genome expansion in bonnet fungi (Mycena s.s.) driven by repeated elements and novel gene families across ecological guilds.</title>
        <authorList>
            <consortium name="Lawrence Berkeley National Laboratory"/>
            <person name="Harder C.B."/>
            <person name="Miyauchi S."/>
            <person name="Viragh M."/>
            <person name="Kuo A."/>
            <person name="Thoen E."/>
            <person name="Andreopoulos B."/>
            <person name="Lu D."/>
            <person name="Skrede I."/>
            <person name="Drula E."/>
            <person name="Henrissat B."/>
            <person name="Morin E."/>
            <person name="Kohler A."/>
            <person name="Barry K."/>
            <person name="LaButti K."/>
            <person name="Morin E."/>
            <person name="Salamov A."/>
            <person name="Lipzen A."/>
            <person name="Mereny Z."/>
            <person name="Hegedus B."/>
            <person name="Baldrian P."/>
            <person name="Stursova M."/>
            <person name="Weitz H."/>
            <person name="Taylor A."/>
            <person name="Grigoriev I.V."/>
            <person name="Nagy L.G."/>
            <person name="Martin F."/>
            <person name="Kauserud H."/>
        </authorList>
    </citation>
    <scope>NUCLEOTIDE SEQUENCE</scope>
    <source>
        <strain evidence="2">9144</strain>
    </source>
</reference>
<dbReference type="Proteomes" id="UP001219525">
    <property type="component" value="Unassembled WGS sequence"/>
</dbReference>
<evidence type="ECO:0000256" key="1">
    <source>
        <dbReference type="SAM" id="SignalP"/>
    </source>
</evidence>
<keyword evidence="1" id="KW-0732">Signal</keyword>
<dbReference type="AlphaFoldDB" id="A0AAD6YNJ7"/>
<comment type="caution">
    <text evidence="2">The sequence shown here is derived from an EMBL/GenBank/DDBJ whole genome shotgun (WGS) entry which is preliminary data.</text>
</comment>
<feature type="chain" id="PRO_5042033531" evidence="1">
    <location>
        <begin position="26"/>
        <end position="275"/>
    </location>
</feature>
<accession>A0AAD6YNJ7</accession>